<sequence>MELPGPDLPDTPPDIPVREGARLRGYRTADPADHRDDVDAVLAMASEEVFARWTTVPVPYRREHAERFVREVVPAGWASGRDLTWALEVDGEHAGTVSLRPADDGGAEVGYGLDVRHRGRGHLAAALRALLPWAAARGVAVVRWQAHVGNWPSRRCAWAAGIRVEGVVRRRSAQRGELHDAWVGTWCAGDPTEPATPWLEVPRVELPSAGAVLRPWADDDVPRVVQACTDPTTRRWLTQLPEPYGPEQARAFVEGLRADAAQGHAVGWCVADAASGTALASTTLFGLGQGGRPAEVGYWAHPDARGRGVVTAALRAAARHALLPADVGGLGLPAVLVRAEPGNAASVAVARRARMHPAGWDLAPDGEGRPPVRLDRFLLTASDLDGA</sequence>
<dbReference type="InterPro" id="IPR016181">
    <property type="entry name" value="Acyl_CoA_acyltransferase"/>
</dbReference>
<proteinExistence type="predicted"/>
<gene>
    <name evidence="2" type="ORF">WDZ17_12745</name>
</gene>
<evidence type="ECO:0000313" key="2">
    <source>
        <dbReference type="EMBL" id="MEJ5946159.1"/>
    </source>
</evidence>
<feature type="domain" description="N-acetyltransferase" evidence="1">
    <location>
        <begin position="211"/>
        <end position="379"/>
    </location>
</feature>
<protein>
    <submittedName>
        <fullName evidence="2">GNAT family N-acetyltransferase</fullName>
    </submittedName>
</protein>
<dbReference type="Proteomes" id="UP001387100">
    <property type="component" value="Unassembled WGS sequence"/>
</dbReference>
<dbReference type="PANTHER" id="PTHR43441">
    <property type="entry name" value="RIBOSOMAL-PROTEIN-SERINE ACETYLTRANSFERASE"/>
    <property type="match status" value="1"/>
</dbReference>
<organism evidence="2 3">
    <name type="scientific">Pseudokineococcus basanitobsidens</name>
    <dbReference type="NCBI Taxonomy" id="1926649"/>
    <lineage>
        <taxon>Bacteria</taxon>
        <taxon>Bacillati</taxon>
        <taxon>Actinomycetota</taxon>
        <taxon>Actinomycetes</taxon>
        <taxon>Kineosporiales</taxon>
        <taxon>Kineosporiaceae</taxon>
        <taxon>Pseudokineococcus</taxon>
    </lineage>
</organism>
<keyword evidence="3" id="KW-1185">Reference proteome</keyword>
<evidence type="ECO:0000259" key="1">
    <source>
        <dbReference type="PROSITE" id="PS51186"/>
    </source>
</evidence>
<dbReference type="PROSITE" id="PS51186">
    <property type="entry name" value="GNAT"/>
    <property type="match status" value="2"/>
</dbReference>
<dbReference type="EMBL" id="JBBIAA010000017">
    <property type="protein sequence ID" value="MEJ5946159.1"/>
    <property type="molecule type" value="Genomic_DNA"/>
</dbReference>
<feature type="domain" description="N-acetyltransferase" evidence="1">
    <location>
        <begin position="40"/>
        <end position="181"/>
    </location>
</feature>
<name>A0ABU8RME4_9ACTN</name>
<dbReference type="InterPro" id="IPR000182">
    <property type="entry name" value="GNAT_dom"/>
</dbReference>
<dbReference type="Gene3D" id="3.40.630.30">
    <property type="match status" value="2"/>
</dbReference>
<dbReference type="InterPro" id="IPR051908">
    <property type="entry name" value="Ribosomal_N-acetyltransferase"/>
</dbReference>
<dbReference type="SUPFAM" id="SSF55729">
    <property type="entry name" value="Acyl-CoA N-acyltransferases (Nat)"/>
    <property type="match status" value="2"/>
</dbReference>
<dbReference type="Pfam" id="PF13302">
    <property type="entry name" value="Acetyltransf_3"/>
    <property type="match status" value="2"/>
</dbReference>
<dbReference type="RefSeq" id="WP_339575543.1">
    <property type="nucleotide sequence ID" value="NZ_JBBIAA010000017.1"/>
</dbReference>
<evidence type="ECO:0000313" key="3">
    <source>
        <dbReference type="Proteomes" id="UP001387100"/>
    </source>
</evidence>
<reference evidence="2 3" key="1">
    <citation type="journal article" date="2017" name="Int. J. Syst. Evol. Microbiol.">
        <title>Pseudokineococcus basanitobsidens sp. nov., isolated from volcanic rock.</title>
        <authorList>
            <person name="Lee D.W."/>
            <person name="Park M.Y."/>
            <person name="Kim J.J."/>
            <person name="Kim B.S."/>
        </authorList>
    </citation>
    <scope>NUCLEOTIDE SEQUENCE [LARGE SCALE GENOMIC DNA]</scope>
    <source>
        <strain evidence="2 3">DSM 103726</strain>
    </source>
</reference>
<dbReference type="PANTHER" id="PTHR43441:SF10">
    <property type="entry name" value="ACETYLTRANSFERASE"/>
    <property type="match status" value="1"/>
</dbReference>
<accession>A0ABU8RME4</accession>
<comment type="caution">
    <text evidence="2">The sequence shown here is derived from an EMBL/GenBank/DDBJ whole genome shotgun (WGS) entry which is preliminary data.</text>
</comment>